<dbReference type="OrthoDB" id="5600002at2759"/>
<comment type="caution">
    <text evidence="2">The sequence shown here is derived from an EMBL/GenBank/DDBJ whole genome shotgun (WGS) entry which is preliminary data.</text>
</comment>
<dbReference type="RefSeq" id="XP_003023801.1">
    <property type="nucleotide sequence ID" value="XM_003023755.1"/>
</dbReference>
<gene>
    <name evidence="2" type="ORF">TRV_01998</name>
</gene>
<accession>D4D4I1</accession>
<evidence type="ECO:0000313" key="2">
    <source>
        <dbReference type="EMBL" id="EFE43183.1"/>
    </source>
</evidence>
<organism evidence="2 3">
    <name type="scientific">Trichophyton verrucosum (strain HKI 0517)</name>
    <dbReference type="NCBI Taxonomy" id="663202"/>
    <lineage>
        <taxon>Eukaryota</taxon>
        <taxon>Fungi</taxon>
        <taxon>Dikarya</taxon>
        <taxon>Ascomycota</taxon>
        <taxon>Pezizomycotina</taxon>
        <taxon>Eurotiomycetes</taxon>
        <taxon>Eurotiomycetidae</taxon>
        <taxon>Onygenales</taxon>
        <taxon>Arthrodermataceae</taxon>
        <taxon>Trichophyton</taxon>
    </lineage>
</organism>
<proteinExistence type="predicted"/>
<sequence length="537" mass="61569">MDTQPVVQLPDLQDLAAIHRQTCGFHPVDSPNCNVHTLKGEACRYKGRNGIEPDGTIPGRLPVCGMHRPFAPSSARCKAILPCGFECGRLFKWSPGEVRLCPDHDDMSQPCYFMMIPAELRMKIYQQLFLEPQTDKRPYSDSRNSKGNRTSILRVNRKINEEATSVFYGYPKFTMEVGPDHMHMSGDLWNWKYYKNLLIEKARLSKSENSSDRPVALLGAPSHPFLKCTTISLPMGVANFSKMRSFHIHIHLNHPQKKGQQARSNLANVSLQYTWEREMKTSYHMVADNLQKLEVFLKLVKPNIHTLSISIQIDYNFTGKLSDCLRYPVHVLRWLSRLRSVTNVSVETVEWGNETFSVLPHVNYQPSPSRPTLIPLNTTQIPKEEMKKYNTFRDKIAIWESLVSTTDKCATNTRIMNAYWRLENLLWIFQTAGVRQFRENDDTLPDLLYKARCALHNDDMSGMNDAAIEAVRYWSDHIDMERDLRRWAWKEFLMVNTLTAPNTPSTLGELLEMLKDAGISSSVLPQIQLRLAGAPAP</sequence>
<evidence type="ECO:0000313" key="3">
    <source>
        <dbReference type="Proteomes" id="UP000008383"/>
    </source>
</evidence>
<dbReference type="InterPro" id="IPR038883">
    <property type="entry name" value="AN11006-like"/>
</dbReference>
<dbReference type="PANTHER" id="PTHR42085:SF2">
    <property type="entry name" value="F-BOX DOMAIN-CONTAINING PROTEIN"/>
    <property type="match status" value="1"/>
</dbReference>
<protein>
    <recommendedName>
        <fullName evidence="1">Probable treble clef zinc finger fungi domain-containing protein</fullName>
    </recommendedName>
</protein>
<dbReference type="GeneID" id="9582384"/>
<name>D4D4I1_TRIVH</name>
<keyword evidence="3" id="KW-1185">Reference proteome</keyword>
<evidence type="ECO:0000259" key="1">
    <source>
        <dbReference type="Pfam" id="PF26648"/>
    </source>
</evidence>
<dbReference type="KEGG" id="tve:TRV_01998"/>
<dbReference type="InterPro" id="IPR058252">
    <property type="entry name" value="zf_Tbcl_4"/>
</dbReference>
<dbReference type="EMBL" id="ACYE01000105">
    <property type="protein sequence ID" value="EFE43183.1"/>
    <property type="molecule type" value="Genomic_DNA"/>
</dbReference>
<dbReference type="Proteomes" id="UP000008383">
    <property type="component" value="Unassembled WGS sequence"/>
</dbReference>
<dbReference type="AlphaFoldDB" id="D4D4I1"/>
<dbReference type="HOGENOM" id="CLU_047599_0_0_1"/>
<feature type="domain" description="Probable treble clef zinc finger fungi" evidence="1">
    <location>
        <begin position="74"/>
        <end position="106"/>
    </location>
</feature>
<dbReference type="Pfam" id="PF26648">
    <property type="entry name" value="zf_Tbcl_4"/>
    <property type="match status" value="1"/>
</dbReference>
<dbReference type="PANTHER" id="PTHR42085">
    <property type="entry name" value="F-BOX DOMAIN-CONTAINING PROTEIN"/>
    <property type="match status" value="1"/>
</dbReference>
<reference evidence="3" key="1">
    <citation type="journal article" date="2011" name="Genome Biol.">
        <title>Comparative and functional genomics provide insights into the pathogenicity of dermatophytic fungi.</title>
        <authorList>
            <person name="Burmester A."/>
            <person name="Shelest E."/>
            <person name="Gloeckner G."/>
            <person name="Heddergott C."/>
            <person name="Schindler S."/>
            <person name="Staib P."/>
            <person name="Heidel A."/>
            <person name="Felder M."/>
            <person name="Petzold A."/>
            <person name="Szafranski K."/>
            <person name="Feuermann M."/>
            <person name="Pedruzzi I."/>
            <person name="Priebe S."/>
            <person name="Groth M."/>
            <person name="Winkler R."/>
            <person name="Li W."/>
            <person name="Kniemeyer O."/>
            <person name="Schroeckh V."/>
            <person name="Hertweck C."/>
            <person name="Hube B."/>
            <person name="White T.C."/>
            <person name="Platzer M."/>
            <person name="Guthke R."/>
            <person name="Heitman J."/>
            <person name="Woestemeyer J."/>
            <person name="Zipfel P.F."/>
            <person name="Monod M."/>
            <person name="Brakhage A.A."/>
        </authorList>
    </citation>
    <scope>NUCLEOTIDE SEQUENCE [LARGE SCALE GENOMIC DNA]</scope>
    <source>
        <strain evidence="3">HKI 0517</strain>
    </source>
</reference>